<reference evidence="3" key="1">
    <citation type="journal article" date="2020" name="New Phytol.">
        <title>Comparative genomics reveals dynamic genome evolution in host specialist ectomycorrhizal fungi.</title>
        <authorList>
            <person name="Lofgren L.A."/>
            <person name="Nguyen N.H."/>
            <person name="Vilgalys R."/>
            <person name="Ruytinx J."/>
            <person name="Liao H.L."/>
            <person name="Branco S."/>
            <person name="Kuo A."/>
            <person name="LaButti K."/>
            <person name="Lipzen A."/>
            <person name="Andreopoulos W."/>
            <person name="Pangilinan J."/>
            <person name="Riley R."/>
            <person name="Hundley H."/>
            <person name="Na H."/>
            <person name="Barry K."/>
            <person name="Grigoriev I.V."/>
            <person name="Stajich J.E."/>
            <person name="Kennedy P.G."/>
        </authorList>
    </citation>
    <scope>NUCLEOTIDE SEQUENCE</scope>
    <source>
        <strain evidence="3">MN1</strain>
    </source>
</reference>
<keyword evidence="2" id="KW-0472">Membrane</keyword>
<proteinExistence type="predicted"/>
<evidence type="ECO:0000313" key="4">
    <source>
        <dbReference type="Proteomes" id="UP000807769"/>
    </source>
</evidence>
<dbReference type="GeneID" id="64626268"/>
<keyword evidence="4" id="KW-1185">Reference proteome</keyword>
<dbReference type="Proteomes" id="UP000807769">
    <property type="component" value="Unassembled WGS sequence"/>
</dbReference>
<dbReference type="RefSeq" id="XP_041200383.1">
    <property type="nucleotide sequence ID" value="XM_041332251.1"/>
</dbReference>
<dbReference type="EMBL" id="JABBWG010000001">
    <property type="protein sequence ID" value="KAG1827536.1"/>
    <property type="molecule type" value="Genomic_DNA"/>
</dbReference>
<evidence type="ECO:0000256" key="2">
    <source>
        <dbReference type="SAM" id="Phobius"/>
    </source>
</evidence>
<feature type="region of interest" description="Disordered" evidence="1">
    <location>
        <begin position="155"/>
        <end position="222"/>
    </location>
</feature>
<feature type="compositionally biased region" description="Basic and acidic residues" evidence="1">
    <location>
        <begin position="155"/>
        <end position="164"/>
    </location>
</feature>
<gene>
    <name evidence="3" type="ORF">BJ212DRAFT_1294779</name>
</gene>
<sequence>MVWTGAFFVTYSMRFVQREGRRIARFLQRRDSSASASSISSAPSPAIPDGPGLALPPTTTPVATSNSFPASSQTLVIALSILAFIILGIGFWYIRVQRRKSIKGVVNVADGGDVERQKEKWLAPSTTAPLALDTFVAPAGVGWAPQFRSISGPEYVREAAKESKPPLPKRSRSPPPSLVSKPSQDPFADPRPKSVPPKSPGARDMEGAISISSPSSPQPYALSVSGYQIRGLWTKEKGTRDSEV</sequence>
<keyword evidence="2" id="KW-0812">Transmembrane</keyword>
<name>A0A9P7EQL4_9AGAM</name>
<dbReference type="AlphaFoldDB" id="A0A9P7EQL4"/>
<evidence type="ECO:0000313" key="3">
    <source>
        <dbReference type="EMBL" id="KAG1827536.1"/>
    </source>
</evidence>
<feature type="transmembrane region" description="Helical" evidence="2">
    <location>
        <begin position="75"/>
        <end position="94"/>
    </location>
</feature>
<protein>
    <submittedName>
        <fullName evidence="3">Uncharacterized protein</fullName>
    </submittedName>
</protein>
<accession>A0A9P7EQL4</accession>
<keyword evidence="2" id="KW-1133">Transmembrane helix</keyword>
<comment type="caution">
    <text evidence="3">The sequence shown here is derived from an EMBL/GenBank/DDBJ whole genome shotgun (WGS) entry which is preliminary data.</text>
</comment>
<evidence type="ECO:0000256" key="1">
    <source>
        <dbReference type="SAM" id="MobiDB-lite"/>
    </source>
</evidence>
<dbReference type="OrthoDB" id="2678200at2759"/>
<organism evidence="3 4">
    <name type="scientific">Suillus subaureus</name>
    <dbReference type="NCBI Taxonomy" id="48587"/>
    <lineage>
        <taxon>Eukaryota</taxon>
        <taxon>Fungi</taxon>
        <taxon>Dikarya</taxon>
        <taxon>Basidiomycota</taxon>
        <taxon>Agaricomycotina</taxon>
        <taxon>Agaricomycetes</taxon>
        <taxon>Agaricomycetidae</taxon>
        <taxon>Boletales</taxon>
        <taxon>Suillineae</taxon>
        <taxon>Suillaceae</taxon>
        <taxon>Suillus</taxon>
    </lineage>
</organism>